<keyword evidence="2" id="KW-1185">Reference proteome</keyword>
<sequence>MDEKTKNGDPTTDKIFDDGVRLHVRHSGLTIDASKEVIESVGWKQKVYYIEVHMSKPCVGTGEGAMWRLVVAPHLVPLATRT</sequence>
<dbReference type="EMBL" id="UYSU01036114">
    <property type="protein sequence ID" value="VDL97207.1"/>
    <property type="molecule type" value="Genomic_DNA"/>
</dbReference>
<reference evidence="3" key="1">
    <citation type="submission" date="2016-06" db="UniProtKB">
        <authorList>
            <consortium name="WormBaseParasite"/>
        </authorList>
    </citation>
    <scope>IDENTIFICATION</scope>
</reference>
<dbReference type="Proteomes" id="UP000275846">
    <property type="component" value="Unassembled WGS sequence"/>
</dbReference>
<organism evidence="3">
    <name type="scientific">Schistocephalus solidus</name>
    <name type="common">Tapeworm</name>
    <dbReference type="NCBI Taxonomy" id="70667"/>
    <lineage>
        <taxon>Eukaryota</taxon>
        <taxon>Metazoa</taxon>
        <taxon>Spiralia</taxon>
        <taxon>Lophotrochozoa</taxon>
        <taxon>Platyhelminthes</taxon>
        <taxon>Cestoda</taxon>
        <taxon>Eucestoda</taxon>
        <taxon>Diphyllobothriidea</taxon>
        <taxon>Diphyllobothriidae</taxon>
        <taxon>Schistocephalus</taxon>
    </lineage>
</organism>
<gene>
    <name evidence="1" type="ORF">SSLN_LOCUS10822</name>
</gene>
<accession>A0A183T2X4</accession>
<dbReference type="AlphaFoldDB" id="A0A183T2X4"/>
<evidence type="ECO:0000313" key="1">
    <source>
        <dbReference type="EMBL" id="VDL97207.1"/>
    </source>
</evidence>
<reference evidence="1 2" key="2">
    <citation type="submission" date="2018-11" db="EMBL/GenBank/DDBJ databases">
        <authorList>
            <consortium name="Pathogen Informatics"/>
        </authorList>
    </citation>
    <scope>NUCLEOTIDE SEQUENCE [LARGE SCALE GENOMIC DNA]</scope>
    <source>
        <strain evidence="1 2">NST_G2</strain>
    </source>
</reference>
<evidence type="ECO:0000313" key="2">
    <source>
        <dbReference type="Proteomes" id="UP000275846"/>
    </source>
</evidence>
<name>A0A183T2X4_SCHSO</name>
<protein>
    <submittedName>
        <fullName evidence="3">FmdE domain-containing protein</fullName>
    </submittedName>
</protein>
<evidence type="ECO:0000313" key="3">
    <source>
        <dbReference type="WBParaSite" id="SSLN_0001124301-mRNA-1"/>
    </source>
</evidence>
<proteinExistence type="predicted"/>
<dbReference type="WBParaSite" id="SSLN_0001124301-mRNA-1">
    <property type="protein sequence ID" value="SSLN_0001124301-mRNA-1"/>
    <property type="gene ID" value="SSLN_0001124301"/>
</dbReference>